<organism evidence="2 3">
    <name type="scientific">Paenibacillus silvae</name>
    <dbReference type="NCBI Taxonomy" id="1325358"/>
    <lineage>
        <taxon>Bacteria</taxon>
        <taxon>Bacillati</taxon>
        <taxon>Bacillota</taxon>
        <taxon>Bacilli</taxon>
        <taxon>Bacillales</taxon>
        <taxon>Paenibacillaceae</taxon>
        <taxon>Paenibacillus</taxon>
    </lineage>
</organism>
<dbReference type="Proteomes" id="UP000652153">
    <property type="component" value="Unassembled WGS sequence"/>
</dbReference>
<dbReference type="EMBL" id="BMFU01000001">
    <property type="protein sequence ID" value="GGH47525.1"/>
    <property type="molecule type" value="Genomic_DNA"/>
</dbReference>
<comment type="caution">
    <text evidence="2">The sequence shown here is derived from an EMBL/GenBank/DDBJ whole genome shotgun (WGS) entry which is preliminary data.</text>
</comment>
<dbReference type="SUPFAM" id="SSF55729">
    <property type="entry name" value="Acyl-CoA N-acyltransferases (Nat)"/>
    <property type="match status" value="1"/>
</dbReference>
<feature type="domain" description="N-acetyltransferase" evidence="1">
    <location>
        <begin position="14"/>
        <end position="180"/>
    </location>
</feature>
<evidence type="ECO:0000313" key="2">
    <source>
        <dbReference type="EMBL" id="GGH47525.1"/>
    </source>
</evidence>
<proteinExistence type="predicted"/>
<dbReference type="CDD" id="cd04301">
    <property type="entry name" value="NAT_SF"/>
    <property type="match status" value="1"/>
</dbReference>
<protein>
    <recommendedName>
        <fullName evidence="1">N-acetyltransferase domain-containing protein</fullName>
    </recommendedName>
</protein>
<dbReference type="PROSITE" id="PS51186">
    <property type="entry name" value="GNAT"/>
    <property type="match status" value="1"/>
</dbReference>
<dbReference type="Pfam" id="PF00583">
    <property type="entry name" value="Acetyltransf_1"/>
    <property type="match status" value="1"/>
</dbReference>
<keyword evidence="3" id="KW-1185">Reference proteome</keyword>
<evidence type="ECO:0000259" key="1">
    <source>
        <dbReference type="PROSITE" id="PS51186"/>
    </source>
</evidence>
<dbReference type="RefSeq" id="WP_229729665.1">
    <property type="nucleotide sequence ID" value="NZ_BMFU01000001.1"/>
</dbReference>
<sequence>MVEQLPSRWSSERLLISDVEVSDIAELQSLYDTSRYIQQWDGQENDPNYVKNCLEQGNLPPGGTLNNYRIQSIRTAAEDQKIGLLSVYHGYPAENVLYLEFLYIQSGVQKQGYGQEMMSALTRQLAGLGYHEIRINVALKNWPALRFWFRSGFSQISGIYGDTEHTSTSFANMELIKNLL</sequence>
<evidence type="ECO:0000313" key="3">
    <source>
        <dbReference type="Proteomes" id="UP000652153"/>
    </source>
</evidence>
<dbReference type="InterPro" id="IPR016181">
    <property type="entry name" value="Acyl_CoA_acyltransferase"/>
</dbReference>
<name>A0ABQ1Z2A2_9BACL</name>
<reference evidence="3" key="1">
    <citation type="journal article" date="2019" name="Int. J. Syst. Evol. Microbiol.">
        <title>The Global Catalogue of Microorganisms (GCM) 10K type strain sequencing project: providing services to taxonomists for standard genome sequencing and annotation.</title>
        <authorList>
            <consortium name="The Broad Institute Genomics Platform"/>
            <consortium name="The Broad Institute Genome Sequencing Center for Infectious Disease"/>
            <person name="Wu L."/>
            <person name="Ma J."/>
        </authorList>
    </citation>
    <scope>NUCLEOTIDE SEQUENCE [LARGE SCALE GENOMIC DNA]</scope>
    <source>
        <strain evidence="3">CGMCC 1.12770</strain>
    </source>
</reference>
<accession>A0ABQ1Z2A2</accession>
<dbReference type="Gene3D" id="3.40.630.30">
    <property type="match status" value="1"/>
</dbReference>
<dbReference type="InterPro" id="IPR000182">
    <property type="entry name" value="GNAT_dom"/>
</dbReference>
<gene>
    <name evidence="2" type="ORF">GCM10008014_10910</name>
</gene>